<protein>
    <submittedName>
        <fullName evidence="1">Uncharacterized protein</fullName>
    </submittedName>
</protein>
<gene>
    <name evidence="1" type="ORF">HUO07_16885</name>
</gene>
<keyword evidence="2" id="KW-1185">Reference proteome</keyword>
<name>A0A7Y6RF59_9GAMM</name>
<dbReference type="AlphaFoldDB" id="A0A7Y6RF59"/>
<organism evidence="1 2">
    <name type="scientific">Vreelandella maris</name>
    <dbReference type="NCBI Taxonomy" id="2729617"/>
    <lineage>
        <taxon>Bacteria</taxon>
        <taxon>Pseudomonadati</taxon>
        <taxon>Pseudomonadota</taxon>
        <taxon>Gammaproteobacteria</taxon>
        <taxon>Oceanospirillales</taxon>
        <taxon>Halomonadaceae</taxon>
        <taxon>Vreelandella</taxon>
    </lineage>
</organism>
<comment type="caution">
    <text evidence="1">The sequence shown here is derived from an EMBL/GenBank/DDBJ whole genome shotgun (WGS) entry which is preliminary data.</text>
</comment>
<dbReference type="Proteomes" id="UP000589984">
    <property type="component" value="Unassembled WGS sequence"/>
</dbReference>
<accession>A0A7Y6RF59</accession>
<reference evidence="1 2" key="1">
    <citation type="submission" date="2020-06" db="EMBL/GenBank/DDBJ databases">
        <title>Halomonas sp. QX-1 draft genome sequence.</title>
        <authorList>
            <person name="Qiu X."/>
        </authorList>
    </citation>
    <scope>NUCLEOTIDE SEQUENCE [LARGE SCALE GENOMIC DNA]</scope>
    <source>
        <strain evidence="1 2">QX-1</strain>
    </source>
</reference>
<dbReference type="RefSeq" id="WP_176304526.1">
    <property type="nucleotide sequence ID" value="NZ_JABWCV010000023.1"/>
</dbReference>
<evidence type="ECO:0000313" key="2">
    <source>
        <dbReference type="Proteomes" id="UP000589984"/>
    </source>
</evidence>
<sequence length="293" mass="33371">MPKEQKKTHFQYPENLIIKVVSLEDAIKLQYINGIECTPENLANTEIKDFTYHLQSILTKYIEDLSPDNEDRIENKFFIETDGENKNKYIGMLFLSNQPHQENLTRKLALLAYELTHSVITQRDILSITHTSQILPGDKVFIFEQSEKFINKKSGKSIKHPFTVSLEIDDKKQPKADILVSGQYCAPTFKTPKPIPIEGYAIPAGYEEHSNTISLYNIDSTNKVSSTPFTLSSNHADHIMTLASAKVNNDILYYTGERLENPKGPTKQKSYVLSTLSIMSDDNPYKNFQLQSS</sequence>
<evidence type="ECO:0000313" key="1">
    <source>
        <dbReference type="EMBL" id="NVF15828.1"/>
    </source>
</evidence>
<dbReference type="EMBL" id="JABWCV010000023">
    <property type="protein sequence ID" value="NVF15828.1"/>
    <property type="molecule type" value="Genomic_DNA"/>
</dbReference>
<proteinExistence type="predicted"/>